<feature type="transmembrane region" description="Helical" evidence="6">
    <location>
        <begin position="67"/>
        <end position="86"/>
    </location>
</feature>
<comment type="subcellular location">
    <subcellularLocation>
        <location evidence="1">Membrane</location>
        <topology evidence="1">Multi-pass membrane protein</topology>
    </subcellularLocation>
</comment>
<feature type="transmembrane region" description="Helical" evidence="6">
    <location>
        <begin position="185"/>
        <end position="205"/>
    </location>
</feature>
<evidence type="ECO:0000259" key="7">
    <source>
        <dbReference type="Pfam" id="PF00892"/>
    </source>
</evidence>
<keyword evidence="5 6" id="KW-0472">Membrane</keyword>
<evidence type="ECO:0000256" key="3">
    <source>
        <dbReference type="ARBA" id="ARBA00022692"/>
    </source>
</evidence>
<feature type="domain" description="EamA" evidence="7">
    <location>
        <begin position="156"/>
        <end position="289"/>
    </location>
</feature>
<dbReference type="InterPro" id="IPR037185">
    <property type="entry name" value="EmrE-like"/>
</dbReference>
<feature type="transmembrane region" description="Helical" evidence="6">
    <location>
        <begin position="92"/>
        <end position="110"/>
    </location>
</feature>
<dbReference type="KEGG" id="sus:Acid_0816"/>
<reference evidence="8" key="1">
    <citation type="submission" date="2006-10" db="EMBL/GenBank/DDBJ databases">
        <title>Complete sequence of Solibacter usitatus Ellin6076.</title>
        <authorList>
            <consortium name="US DOE Joint Genome Institute"/>
            <person name="Copeland A."/>
            <person name="Lucas S."/>
            <person name="Lapidus A."/>
            <person name="Barry K."/>
            <person name="Detter J.C."/>
            <person name="Glavina del Rio T."/>
            <person name="Hammon N."/>
            <person name="Israni S."/>
            <person name="Dalin E."/>
            <person name="Tice H."/>
            <person name="Pitluck S."/>
            <person name="Thompson L.S."/>
            <person name="Brettin T."/>
            <person name="Bruce D."/>
            <person name="Han C."/>
            <person name="Tapia R."/>
            <person name="Gilna P."/>
            <person name="Schmutz J."/>
            <person name="Larimer F."/>
            <person name="Land M."/>
            <person name="Hauser L."/>
            <person name="Kyrpides N."/>
            <person name="Mikhailova N."/>
            <person name="Janssen P.H."/>
            <person name="Kuske C.R."/>
            <person name="Richardson P."/>
        </authorList>
    </citation>
    <scope>NUCLEOTIDE SEQUENCE</scope>
    <source>
        <strain evidence="8">Ellin6076</strain>
    </source>
</reference>
<evidence type="ECO:0000313" key="8">
    <source>
        <dbReference type="EMBL" id="ABJ81815.1"/>
    </source>
</evidence>
<proteinExistence type="inferred from homology"/>
<name>Q02AV1_SOLUE</name>
<evidence type="ECO:0000256" key="5">
    <source>
        <dbReference type="ARBA" id="ARBA00023136"/>
    </source>
</evidence>
<dbReference type="eggNOG" id="COG0697">
    <property type="taxonomic scope" value="Bacteria"/>
</dbReference>
<protein>
    <recommendedName>
        <fullName evidence="7">EamA domain-containing protein</fullName>
    </recommendedName>
</protein>
<feature type="transmembrane region" description="Helical" evidence="6">
    <location>
        <begin position="217"/>
        <end position="238"/>
    </location>
</feature>
<evidence type="ECO:0000256" key="6">
    <source>
        <dbReference type="SAM" id="Phobius"/>
    </source>
</evidence>
<dbReference type="EMBL" id="CP000473">
    <property type="protein sequence ID" value="ABJ81815.1"/>
    <property type="molecule type" value="Genomic_DNA"/>
</dbReference>
<dbReference type="STRING" id="234267.Acid_0816"/>
<sequence length="306" mass="32788">MSRHPLFKAYIALVAVCFFWGTTYLGIRMALESFPPMVLVCVRYMISGSLMLLFARVRGLYLPKGKELAWACFSGLLTLGIGNGALVYSETMVPSGIAGLIVTISPFWMVGAEALLPGGARLHAPTIGGMAIGLAGAAMLFTPDPGTHGVDHKLVIGFLVLTFGMAGWSFGSIIQRRKTGKAHPVVAGGVQQLAAGLAMIPITLASGDLTIHWKTRGVTAILYLVTFGSLVGYSAYVYAMDRLPVAIVSIYPYVNAVVAVALGWLFYREPFGIRETLSMIVIFAGVAVVKRYSQKPPEKVLSAARR</sequence>
<dbReference type="HOGENOM" id="CLU_033863_5_1_0"/>
<evidence type="ECO:0000256" key="4">
    <source>
        <dbReference type="ARBA" id="ARBA00022989"/>
    </source>
</evidence>
<organism evidence="8">
    <name type="scientific">Solibacter usitatus (strain Ellin6076)</name>
    <dbReference type="NCBI Taxonomy" id="234267"/>
    <lineage>
        <taxon>Bacteria</taxon>
        <taxon>Pseudomonadati</taxon>
        <taxon>Acidobacteriota</taxon>
        <taxon>Terriglobia</taxon>
        <taxon>Bryobacterales</taxon>
        <taxon>Solibacteraceae</taxon>
        <taxon>Candidatus Solibacter</taxon>
    </lineage>
</organism>
<gene>
    <name evidence="8" type="ordered locus">Acid_0816</name>
</gene>
<evidence type="ECO:0000256" key="2">
    <source>
        <dbReference type="ARBA" id="ARBA00007362"/>
    </source>
</evidence>
<evidence type="ECO:0000256" key="1">
    <source>
        <dbReference type="ARBA" id="ARBA00004141"/>
    </source>
</evidence>
<dbReference type="Gene3D" id="1.10.3730.20">
    <property type="match status" value="1"/>
</dbReference>
<accession>Q02AV1</accession>
<dbReference type="OrthoDB" id="3190463at2"/>
<feature type="transmembrane region" description="Helical" evidence="6">
    <location>
        <begin position="245"/>
        <end position="265"/>
    </location>
</feature>
<feature type="transmembrane region" description="Helical" evidence="6">
    <location>
        <begin position="122"/>
        <end position="142"/>
    </location>
</feature>
<dbReference type="PANTHER" id="PTHR32322">
    <property type="entry name" value="INNER MEMBRANE TRANSPORTER"/>
    <property type="match status" value="1"/>
</dbReference>
<feature type="transmembrane region" description="Helical" evidence="6">
    <location>
        <begin position="271"/>
        <end position="289"/>
    </location>
</feature>
<comment type="similarity">
    <text evidence="2">Belongs to the EamA transporter family.</text>
</comment>
<feature type="domain" description="EamA" evidence="7">
    <location>
        <begin position="8"/>
        <end position="141"/>
    </location>
</feature>
<dbReference type="InterPro" id="IPR050638">
    <property type="entry name" value="AA-Vitamin_Transporters"/>
</dbReference>
<dbReference type="AlphaFoldDB" id="Q02AV1"/>
<dbReference type="SUPFAM" id="SSF103481">
    <property type="entry name" value="Multidrug resistance efflux transporter EmrE"/>
    <property type="match status" value="2"/>
</dbReference>
<dbReference type="GO" id="GO:0016020">
    <property type="term" value="C:membrane"/>
    <property type="evidence" value="ECO:0007669"/>
    <property type="project" value="UniProtKB-SubCell"/>
</dbReference>
<dbReference type="Pfam" id="PF00892">
    <property type="entry name" value="EamA"/>
    <property type="match status" value="2"/>
</dbReference>
<feature type="transmembrane region" description="Helical" evidence="6">
    <location>
        <begin position="7"/>
        <end position="27"/>
    </location>
</feature>
<feature type="transmembrane region" description="Helical" evidence="6">
    <location>
        <begin position="154"/>
        <end position="173"/>
    </location>
</feature>
<dbReference type="InParanoid" id="Q02AV1"/>
<keyword evidence="3 6" id="KW-0812">Transmembrane</keyword>
<dbReference type="InterPro" id="IPR000620">
    <property type="entry name" value="EamA_dom"/>
</dbReference>
<keyword evidence="4 6" id="KW-1133">Transmembrane helix</keyword>
<dbReference type="PANTHER" id="PTHR32322:SF2">
    <property type="entry name" value="EAMA DOMAIN-CONTAINING PROTEIN"/>
    <property type="match status" value="1"/>
</dbReference>
<feature type="transmembrane region" description="Helical" evidence="6">
    <location>
        <begin position="33"/>
        <end position="55"/>
    </location>
</feature>